<dbReference type="SMART" id="SM00220">
    <property type="entry name" value="S_TKc"/>
    <property type="match status" value="1"/>
</dbReference>
<keyword evidence="4" id="KW-0812">Transmembrane</keyword>
<evidence type="ECO:0000313" key="13">
    <source>
        <dbReference type="EMBL" id="THG08128.1"/>
    </source>
</evidence>
<feature type="domain" description="Protein kinase" evidence="12">
    <location>
        <begin position="257"/>
        <end position="558"/>
    </location>
</feature>
<dbReference type="InterPro" id="IPR000719">
    <property type="entry name" value="Prot_kinase_dom"/>
</dbReference>
<keyword evidence="10" id="KW-0472">Membrane</keyword>
<evidence type="ECO:0000256" key="4">
    <source>
        <dbReference type="ARBA" id="ARBA00022692"/>
    </source>
</evidence>
<evidence type="ECO:0000256" key="10">
    <source>
        <dbReference type="ARBA" id="ARBA00023136"/>
    </source>
</evidence>
<dbReference type="SUPFAM" id="SSF56112">
    <property type="entry name" value="Protein kinase-like (PK-like)"/>
    <property type="match status" value="2"/>
</dbReference>
<accession>A0A4S4DXL0</accession>
<keyword evidence="6" id="KW-0547">Nucleotide-binding</keyword>
<dbReference type="FunFam" id="1.10.510.10:FF:000252">
    <property type="entry name" value="Receptor-like protein kinase FERONIA"/>
    <property type="match status" value="1"/>
</dbReference>
<keyword evidence="3" id="KW-0808">Transferase</keyword>
<evidence type="ECO:0000256" key="5">
    <source>
        <dbReference type="ARBA" id="ARBA00022729"/>
    </source>
</evidence>
<dbReference type="GO" id="GO:0005524">
    <property type="term" value="F:ATP binding"/>
    <property type="evidence" value="ECO:0007669"/>
    <property type="project" value="UniProtKB-KW"/>
</dbReference>
<gene>
    <name evidence="13" type="ORF">TEA_015099</name>
</gene>
<evidence type="ECO:0000259" key="12">
    <source>
        <dbReference type="PROSITE" id="PS50011"/>
    </source>
</evidence>
<evidence type="ECO:0000256" key="9">
    <source>
        <dbReference type="ARBA" id="ARBA00022989"/>
    </source>
</evidence>
<comment type="subcellular location">
    <subcellularLocation>
        <location evidence="1">Membrane</location>
        <topology evidence="1">Single-pass type I membrane protein</topology>
    </subcellularLocation>
</comment>
<evidence type="ECO:0000256" key="8">
    <source>
        <dbReference type="ARBA" id="ARBA00022840"/>
    </source>
</evidence>
<dbReference type="AlphaFoldDB" id="A0A4S4DXL0"/>
<organism evidence="13 14">
    <name type="scientific">Camellia sinensis var. sinensis</name>
    <name type="common">China tea</name>
    <dbReference type="NCBI Taxonomy" id="542762"/>
    <lineage>
        <taxon>Eukaryota</taxon>
        <taxon>Viridiplantae</taxon>
        <taxon>Streptophyta</taxon>
        <taxon>Embryophyta</taxon>
        <taxon>Tracheophyta</taxon>
        <taxon>Spermatophyta</taxon>
        <taxon>Magnoliopsida</taxon>
        <taxon>eudicotyledons</taxon>
        <taxon>Gunneridae</taxon>
        <taxon>Pentapetalae</taxon>
        <taxon>asterids</taxon>
        <taxon>Ericales</taxon>
        <taxon>Theaceae</taxon>
        <taxon>Camellia</taxon>
    </lineage>
</organism>
<proteinExistence type="predicted"/>
<dbReference type="EMBL" id="SDRB02009548">
    <property type="protein sequence ID" value="THG08128.1"/>
    <property type="molecule type" value="Genomic_DNA"/>
</dbReference>
<evidence type="ECO:0000313" key="14">
    <source>
        <dbReference type="Proteomes" id="UP000306102"/>
    </source>
</evidence>
<dbReference type="GO" id="GO:0009506">
    <property type="term" value="C:plasmodesma"/>
    <property type="evidence" value="ECO:0007669"/>
    <property type="project" value="TreeGrafter"/>
</dbReference>
<dbReference type="Gene3D" id="1.10.510.10">
    <property type="entry name" value="Transferase(Phosphotransferase) domain 1"/>
    <property type="match status" value="2"/>
</dbReference>
<sequence>MLSNLRHTHPVALIGQCNDCQEMILVYEYMARGTLADHLYKTSRNQTEISTFHLTWERRLNICIGAARGLDYLHIRTDQSFIHRNVKTTNILLDVNWVAKISDFGMSKSTTSNSATHVSTRVKGTFGYLDPDYFYTHRLTKKSDVYAFGVVFLEVLCGRPPVDERLEEDEISLTLWAQQCIKKGNVDRIIDPSLSGQITPQSLKYFVEVAYNCLHNRPKERPTMAEVVGTLDLALVSQHKGRTEGIIGKIRVATNDFNEGLLIGNDMFKNVYKGCVDGETSIVMIKRFSALALRNWKEVRANIEVHSLFENHRHIVSLIGFCIVKPELIGVYDYMENGSLEDHLFNTNNDTLLWKERLRICIGAARGLQHLHENMKQKVIHCDIKPTNILLNKNWVAKLTHFGFSKLLPNDTTYVPLMDSMICRYMAPEYLMHGKLTTKSDIYSFGMVLLSVLCAKKPYYELDWDHKSLANRRPSIDNVVRSLQSALLLQEAWENHFEIGAELPVIDLYCCSVFSIDGYLTIGGLSLFPSNIDDDLASNLDGGSNGCLSNPDFDEFIR</sequence>
<evidence type="ECO:0000256" key="7">
    <source>
        <dbReference type="ARBA" id="ARBA00022777"/>
    </source>
</evidence>
<comment type="caution">
    <text evidence="13">The sequence shown here is derived from an EMBL/GenBank/DDBJ whole genome shotgun (WGS) entry which is preliminary data.</text>
</comment>
<dbReference type="InterPro" id="IPR008271">
    <property type="entry name" value="Ser/Thr_kinase_AS"/>
</dbReference>
<dbReference type="PANTHER" id="PTHR27003:SF467">
    <property type="entry name" value="PROTEIN KINASE DOMAIN-CONTAINING PROTEIN"/>
    <property type="match status" value="1"/>
</dbReference>
<evidence type="ECO:0000256" key="2">
    <source>
        <dbReference type="ARBA" id="ARBA00022527"/>
    </source>
</evidence>
<keyword evidence="7" id="KW-0418">Kinase</keyword>
<protein>
    <recommendedName>
        <fullName evidence="12">Protein kinase domain-containing protein</fullName>
    </recommendedName>
</protein>
<name>A0A4S4DXL0_CAMSN</name>
<dbReference type="GO" id="GO:0005886">
    <property type="term" value="C:plasma membrane"/>
    <property type="evidence" value="ECO:0007669"/>
    <property type="project" value="TreeGrafter"/>
</dbReference>
<dbReference type="Gene3D" id="3.30.200.20">
    <property type="entry name" value="Phosphorylase Kinase, domain 1"/>
    <property type="match status" value="2"/>
</dbReference>
<evidence type="ECO:0000256" key="6">
    <source>
        <dbReference type="ARBA" id="ARBA00022741"/>
    </source>
</evidence>
<dbReference type="PROSITE" id="PS50011">
    <property type="entry name" value="PROTEIN_KINASE_DOM"/>
    <property type="match status" value="2"/>
</dbReference>
<evidence type="ECO:0000256" key="1">
    <source>
        <dbReference type="ARBA" id="ARBA00004479"/>
    </source>
</evidence>
<dbReference type="PANTHER" id="PTHR27003">
    <property type="entry name" value="OS07G0166700 PROTEIN"/>
    <property type="match status" value="1"/>
</dbReference>
<dbReference type="InterPro" id="IPR011009">
    <property type="entry name" value="Kinase-like_dom_sf"/>
</dbReference>
<keyword evidence="2" id="KW-0723">Serine/threonine-protein kinase</keyword>
<evidence type="ECO:0000256" key="3">
    <source>
        <dbReference type="ARBA" id="ARBA00022679"/>
    </source>
</evidence>
<dbReference type="InterPro" id="IPR001245">
    <property type="entry name" value="Ser-Thr/Tyr_kinase_cat_dom"/>
</dbReference>
<keyword evidence="5" id="KW-0732">Signal</keyword>
<dbReference type="Proteomes" id="UP000306102">
    <property type="component" value="Unassembled WGS sequence"/>
</dbReference>
<dbReference type="STRING" id="542762.A0A4S4DXL0"/>
<reference evidence="13 14" key="1">
    <citation type="journal article" date="2018" name="Proc. Natl. Acad. Sci. U.S.A.">
        <title>Draft genome sequence of Camellia sinensis var. sinensis provides insights into the evolution of the tea genome and tea quality.</title>
        <authorList>
            <person name="Wei C."/>
            <person name="Yang H."/>
            <person name="Wang S."/>
            <person name="Zhao J."/>
            <person name="Liu C."/>
            <person name="Gao L."/>
            <person name="Xia E."/>
            <person name="Lu Y."/>
            <person name="Tai Y."/>
            <person name="She G."/>
            <person name="Sun J."/>
            <person name="Cao H."/>
            <person name="Tong W."/>
            <person name="Gao Q."/>
            <person name="Li Y."/>
            <person name="Deng W."/>
            <person name="Jiang X."/>
            <person name="Wang W."/>
            <person name="Chen Q."/>
            <person name="Zhang S."/>
            <person name="Li H."/>
            <person name="Wu J."/>
            <person name="Wang P."/>
            <person name="Li P."/>
            <person name="Shi C."/>
            <person name="Zheng F."/>
            <person name="Jian J."/>
            <person name="Huang B."/>
            <person name="Shan D."/>
            <person name="Shi M."/>
            <person name="Fang C."/>
            <person name="Yue Y."/>
            <person name="Li F."/>
            <person name="Li D."/>
            <person name="Wei S."/>
            <person name="Han B."/>
            <person name="Jiang C."/>
            <person name="Yin Y."/>
            <person name="Xia T."/>
            <person name="Zhang Z."/>
            <person name="Bennetzen J.L."/>
            <person name="Zhao S."/>
            <person name="Wan X."/>
        </authorList>
    </citation>
    <scope>NUCLEOTIDE SEQUENCE [LARGE SCALE GENOMIC DNA]</scope>
    <source>
        <strain evidence="14">cv. Shuchazao</strain>
        <tissue evidence="13">Leaf</tissue>
    </source>
</reference>
<keyword evidence="8" id="KW-0067">ATP-binding</keyword>
<keyword evidence="9" id="KW-1133">Transmembrane helix</keyword>
<feature type="domain" description="Protein kinase" evidence="12">
    <location>
        <begin position="1"/>
        <end position="235"/>
    </location>
</feature>
<dbReference type="GO" id="GO:0004674">
    <property type="term" value="F:protein serine/threonine kinase activity"/>
    <property type="evidence" value="ECO:0007669"/>
    <property type="project" value="UniProtKB-KW"/>
</dbReference>
<keyword evidence="14" id="KW-1185">Reference proteome</keyword>
<dbReference type="Pfam" id="PF07714">
    <property type="entry name" value="PK_Tyr_Ser-Thr"/>
    <property type="match status" value="2"/>
</dbReference>
<dbReference type="InterPro" id="IPR045272">
    <property type="entry name" value="ANXUR1/2-like"/>
</dbReference>
<evidence type="ECO:0000256" key="11">
    <source>
        <dbReference type="ARBA" id="ARBA00023180"/>
    </source>
</evidence>
<keyword evidence="11" id="KW-0325">Glycoprotein</keyword>
<dbReference type="GO" id="GO:0004714">
    <property type="term" value="F:transmembrane receptor protein tyrosine kinase activity"/>
    <property type="evidence" value="ECO:0007669"/>
    <property type="project" value="InterPro"/>
</dbReference>
<dbReference type="PROSITE" id="PS00108">
    <property type="entry name" value="PROTEIN_KINASE_ST"/>
    <property type="match status" value="1"/>
</dbReference>